<keyword evidence="4" id="KW-0812">Transmembrane</keyword>
<keyword evidence="4" id="KW-0472">Membrane</keyword>
<feature type="domain" description="Peptidase S26" evidence="6">
    <location>
        <begin position="36"/>
        <end position="224"/>
    </location>
</feature>
<dbReference type="PRINTS" id="PR00727">
    <property type="entry name" value="LEADERPTASE"/>
</dbReference>
<comment type="caution">
    <text evidence="7">The sequence shown here is derived from an EMBL/GenBank/DDBJ whole genome shotgun (WGS) entry which is preliminary data.</text>
</comment>
<evidence type="ECO:0000256" key="4">
    <source>
        <dbReference type="RuleBase" id="RU362042"/>
    </source>
</evidence>
<evidence type="ECO:0000313" key="8">
    <source>
        <dbReference type="Proteomes" id="UP000239485"/>
    </source>
</evidence>
<dbReference type="GO" id="GO:0004252">
    <property type="term" value="F:serine-type endopeptidase activity"/>
    <property type="evidence" value="ECO:0007669"/>
    <property type="project" value="InterPro"/>
</dbReference>
<name>A0A2S6IW57_9ACTN</name>
<dbReference type="NCBIfam" id="TIGR02227">
    <property type="entry name" value="sigpep_I_bact"/>
    <property type="match status" value="1"/>
</dbReference>
<accession>A0A2S6IW57</accession>
<dbReference type="Proteomes" id="UP000239485">
    <property type="component" value="Unassembled WGS sequence"/>
</dbReference>
<dbReference type="InterPro" id="IPR000223">
    <property type="entry name" value="Pept_S26A_signal_pept_1"/>
</dbReference>
<sequence length="238" mass="24675">MTSEAADPGRTSTAEPPLSVVRSEETSVDWTPTARRIIAVLFVGLLLSLVVRSVAVQAFSIPSGSMSPTLQSGERVLVSRIDTRGGDVRRGDVVVFDGAGTFAPSPGEPTGLARVGAGAGALLGFRPGEVAFVKRVVGLPGEHVVCCDDDGRITVDGRPLQEPYLSAGESPSESPFDVVVPPGRLWLMGDHRSASADSRAHLGRPGGGTVSVDDVIGRVVLVTWPLGDVRTVDGGSGR</sequence>
<feature type="transmembrane region" description="Helical" evidence="4">
    <location>
        <begin position="37"/>
        <end position="59"/>
    </location>
</feature>
<gene>
    <name evidence="7" type="ORF">CLV92_101221</name>
</gene>
<dbReference type="Pfam" id="PF10502">
    <property type="entry name" value="Peptidase_S26"/>
    <property type="match status" value="1"/>
</dbReference>
<protein>
    <recommendedName>
        <fullName evidence="4">Signal peptidase I</fullName>
        <ecNumber evidence="4">3.4.21.89</ecNumber>
    </recommendedName>
</protein>
<dbReference type="AlphaFoldDB" id="A0A2S6IW57"/>
<keyword evidence="4" id="KW-0645">Protease</keyword>
<proteinExistence type="inferred from homology"/>
<evidence type="ECO:0000313" key="7">
    <source>
        <dbReference type="EMBL" id="PPK98525.1"/>
    </source>
</evidence>
<evidence type="ECO:0000256" key="3">
    <source>
        <dbReference type="PIRSR" id="PIRSR600223-1"/>
    </source>
</evidence>
<dbReference type="InterPro" id="IPR019533">
    <property type="entry name" value="Peptidase_S26"/>
</dbReference>
<organism evidence="7 8">
    <name type="scientific">Kineococcus xinjiangensis</name>
    <dbReference type="NCBI Taxonomy" id="512762"/>
    <lineage>
        <taxon>Bacteria</taxon>
        <taxon>Bacillati</taxon>
        <taxon>Actinomycetota</taxon>
        <taxon>Actinomycetes</taxon>
        <taxon>Kineosporiales</taxon>
        <taxon>Kineosporiaceae</taxon>
        <taxon>Kineococcus</taxon>
    </lineage>
</organism>
<feature type="active site" evidence="3">
    <location>
        <position position="65"/>
    </location>
</feature>
<dbReference type="GO" id="GO:0005886">
    <property type="term" value="C:plasma membrane"/>
    <property type="evidence" value="ECO:0007669"/>
    <property type="project" value="UniProtKB-SubCell"/>
</dbReference>
<dbReference type="PANTHER" id="PTHR43390">
    <property type="entry name" value="SIGNAL PEPTIDASE I"/>
    <property type="match status" value="1"/>
</dbReference>
<dbReference type="PANTHER" id="PTHR43390:SF1">
    <property type="entry name" value="CHLOROPLAST PROCESSING PEPTIDASE"/>
    <property type="match status" value="1"/>
</dbReference>
<evidence type="ECO:0000256" key="5">
    <source>
        <dbReference type="SAM" id="MobiDB-lite"/>
    </source>
</evidence>
<reference evidence="7 8" key="1">
    <citation type="submission" date="2018-02" db="EMBL/GenBank/DDBJ databases">
        <title>Genomic Encyclopedia of Archaeal and Bacterial Type Strains, Phase II (KMG-II): from individual species to whole genera.</title>
        <authorList>
            <person name="Goeker M."/>
        </authorList>
    </citation>
    <scope>NUCLEOTIDE SEQUENCE [LARGE SCALE GENOMIC DNA]</scope>
    <source>
        <strain evidence="7 8">DSM 22857</strain>
    </source>
</reference>
<dbReference type="GO" id="GO:0009003">
    <property type="term" value="F:signal peptidase activity"/>
    <property type="evidence" value="ECO:0007669"/>
    <property type="project" value="UniProtKB-EC"/>
</dbReference>
<keyword evidence="4" id="KW-0378">Hydrolase</keyword>
<dbReference type="CDD" id="cd06530">
    <property type="entry name" value="S26_SPase_I"/>
    <property type="match status" value="1"/>
</dbReference>
<evidence type="ECO:0000259" key="6">
    <source>
        <dbReference type="Pfam" id="PF10502"/>
    </source>
</evidence>
<dbReference type="EMBL" id="PTJD01000001">
    <property type="protein sequence ID" value="PPK98525.1"/>
    <property type="molecule type" value="Genomic_DNA"/>
</dbReference>
<dbReference type="InterPro" id="IPR036286">
    <property type="entry name" value="LexA/Signal_pep-like_sf"/>
</dbReference>
<dbReference type="SUPFAM" id="SSF51306">
    <property type="entry name" value="LexA/Signal peptidase"/>
    <property type="match status" value="1"/>
</dbReference>
<comment type="catalytic activity">
    <reaction evidence="4">
        <text>Cleavage of hydrophobic, N-terminal signal or leader sequences from secreted and periplasmic proteins.</text>
        <dbReference type="EC" id="3.4.21.89"/>
    </reaction>
</comment>
<dbReference type="Gene3D" id="2.10.109.10">
    <property type="entry name" value="Umud Fragment, subunit A"/>
    <property type="match status" value="1"/>
</dbReference>
<comment type="subcellular location">
    <subcellularLocation>
        <location evidence="1">Cell membrane</location>
        <topology evidence="1">Single-pass type II membrane protein</topology>
    </subcellularLocation>
    <subcellularLocation>
        <location evidence="4">Membrane</location>
        <topology evidence="4">Single-pass type II membrane protein</topology>
    </subcellularLocation>
</comment>
<dbReference type="EC" id="3.4.21.89" evidence="4"/>
<keyword evidence="4" id="KW-1133">Transmembrane helix</keyword>
<feature type="region of interest" description="Disordered" evidence="5">
    <location>
        <begin position="1"/>
        <end position="26"/>
    </location>
</feature>
<evidence type="ECO:0000256" key="1">
    <source>
        <dbReference type="ARBA" id="ARBA00004401"/>
    </source>
</evidence>
<feature type="active site" evidence="3">
    <location>
        <position position="134"/>
    </location>
</feature>
<evidence type="ECO:0000256" key="2">
    <source>
        <dbReference type="ARBA" id="ARBA00009370"/>
    </source>
</evidence>
<dbReference type="GO" id="GO:0006465">
    <property type="term" value="P:signal peptide processing"/>
    <property type="evidence" value="ECO:0007669"/>
    <property type="project" value="InterPro"/>
</dbReference>
<comment type="similarity">
    <text evidence="2 4">Belongs to the peptidase S26 family.</text>
</comment>
<keyword evidence="8" id="KW-1185">Reference proteome</keyword>
<dbReference type="RefSeq" id="WP_170112703.1">
    <property type="nucleotide sequence ID" value="NZ_PTJD01000001.1"/>
</dbReference>